<reference evidence="1" key="1">
    <citation type="submission" date="2016-07" db="EMBL/GenBank/DDBJ databases">
        <authorList>
            <person name="Bretaudeau A."/>
        </authorList>
    </citation>
    <scope>NUCLEOTIDE SEQUENCE</scope>
    <source>
        <strain evidence="1">Rice</strain>
        <tissue evidence="1">Whole body</tissue>
    </source>
</reference>
<sequence>MRICGRSCMSFYTRKTKIRCVRCVRYGPVDAYLYTLQINYKNAELPIINKSELDNIDTRELTVDGQGAIKIYE</sequence>
<evidence type="ECO:0000313" key="1">
    <source>
        <dbReference type="EMBL" id="SOQ42373.1"/>
    </source>
</evidence>
<organism evidence="1">
    <name type="scientific">Spodoptera frugiperda</name>
    <name type="common">Fall armyworm</name>
    <dbReference type="NCBI Taxonomy" id="7108"/>
    <lineage>
        <taxon>Eukaryota</taxon>
        <taxon>Metazoa</taxon>
        <taxon>Ecdysozoa</taxon>
        <taxon>Arthropoda</taxon>
        <taxon>Hexapoda</taxon>
        <taxon>Insecta</taxon>
        <taxon>Pterygota</taxon>
        <taxon>Neoptera</taxon>
        <taxon>Endopterygota</taxon>
        <taxon>Lepidoptera</taxon>
        <taxon>Glossata</taxon>
        <taxon>Ditrysia</taxon>
        <taxon>Noctuoidea</taxon>
        <taxon>Noctuidae</taxon>
        <taxon>Amphipyrinae</taxon>
        <taxon>Spodoptera</taxon>
    </lineage>
</organism>
<protein>
    <submittedName>
        <fullName evidence="1">SFRICE_022606</fullName>
    </submittedName>
</protein>
<gene>
    <name evidence="1" type="ORF">SFRICE_022606</name>
</gene>
<name>A0A2H1VNH8_SPOFR</name>
<proteinExistence type="predicted"/>
<dbReference type="EMBL" id="ODYU01003500">
    <property type="protein sequence ID" value="SOQ42373.1"/>
    <property type="molecule type" value="Genomic_DNA"/>
</dbReference>
<dbReference type="AlphaFoldDB" id="A0A2H1VNH8"/>
<accession>A0A2H1VNH8</accession>